<dbReference type="SUPFAM" id="SSF117396">
    <property type="entry name" value="TM1631-like"/>
    <property type="match status" value="1"/>
</dbReference>
<evidence type="ECO:0000313" key="2">
    <source>
        <dbReference type="Proteomes" id="UP000001024"/>
    </source>
</evidence>
<dbReference type="AlphaFoldDB" id="Q9HJH8"/>
<dbReference type="Pfam" id="PF01904">
    <property type="entry name" value="DUF72"/>
    <property type="match status" value="1"/>
</dbReference>
<dbReference type="HOGENOM" id="CLU_046519_0_1_2"/>
<dbReference type="OrthoDB" id="35747at2157"/>
<dbReference type="eggNOG" id="arCOG04291">
    <property type="taxonomic scope" value="Archaea"/>
</dbReference>
<keyword evidence="2" id="KW-1185">Reference proteome</keyword>
<gene>
    <name evidence="1" type="ordered locus">Ta0990</name>
</gene>
<sequence length="240" mass="28065">MNIRIGCSGWYYPHWAGKFYPSDLNKSEWFRYYAQKFDTVEINSTFYSFPNAARVRSWVKGSPENFVFSVKVNRTITHVKRLKDCDEEIGLFYEIIGSLGKMLGCVLFQFPPSFKYSHDNLIMIEKALDQRFCNVVEFRNISWFSEDARCDLEKSDLHVVAVSSERIPLWIKEDSVVYVRLHGNVNGYATDYNEEYLTDLAQRIIDVKPQSLYVYFNNDYSGYAPKNAIMLKSIINNLIL</sequence>
<dbReference type="PANTHER" id="PTHR30348">
    <property type="entry name" value="UNCHARACTERIZED PROTEIN YECE"/>
    <property type="match status" value="1"/>
</dbReference>
<dbReference type="PANTHER" id="PTHR30348:SF4">
    <property type="entry name" value="DUF72 DOMAIN-CONTAINING PROTEIN"/>
    <property type="match status" value="1"/>
</dbReference>
<name>Q9HJH8_THEAC</name>
<accession>Q9HJH8</accession>
<dbReference type="EnsemblBacteria" id="CAC12119">
    <property type="protein sequence ID" value="CAC12119"/>
    <property type="gene ID" value="CAC12119"/>
</dbReference>
<dbReference type="RefSeq" id="WP_010901401.1">
    <property type="nucleotide sequence ID" value="NC_002578.1"/>
</dbReference>
<dbReference type="InterPro" id="IPR036520">
    <property type="entry name" value="UPF0759_sf"/>
</dbReference>
<proteinExistence type="predicted"/>
<dbReference type="KEGG" id="tac:Ta0990"/>
<evidence type="ECO:0000313" key="1">
    <source>
        <dbReference type="EMBL" id="CAC12119.1"/>
    </source>
</evidence>
<evidence type="ECO:0008006" key="3">
    <source>
        <dbReference type="Google" id="ProtNLM"/>
    </source>
</evidence>
<dbReference type="Gene3D" id="3.20.20.410">
    <property type="entry name" value="Protein of unknown function UPF0759"/>
    <property type="match status" value="1"/>
</dbReference>
<dbReference type="Proteomes" id="UP000001024">
    <property type="component" value="Chromosome"/>
</dbReference>
<organism evidence="1 2">
    <name type="scientific">Thermoplasma acidophilum (strain ATCC 25905 / DSM 1728 / JCM 9062 / NBRC 15155 / AMRC-C165)</name>
    <dbReference type="NCBI Taxonomy" id="273075"/>
    <lineage>
        <taxon>Archaea</taxon>
        <taxon>Methanobacteriati</taxon>
        <taxon>Thermoplasmatota</taxon>
        <taxon>Thermoplasmata</taxon>
        <taxon>Thermoplasmatales</taxon>
        <taxon>Thermoplasmataceae</taxon>
        <taxon>Thermoplasma</taxon>
    </lineage>
</organism>
<protein>
    <recommendedName>
        <fullName evidence="3">DUF72 domain-containing protein</fullName>
    </recommendedName>
</protein>
<reference evidence="1 2" key="1">
    <citation type="journal article" date="2000" name="Nature">
        <title>The genome sequence of the thermoacidophilic scavenger Thermoplasma acidophilum.</title>
        <authorList>
            <person name="Ruepp A."/>
            <person name="Graml W."/>
            <person name="Santos-Martinez M.L."/>
            <person name="Koretke K.K."/>
            <person name="Volker C."/>
            <person name="Mewes H.W."/>
            <person name="Frishman D."/>
            <person name="Stocker S."/>
            <person name="Lupas A.N."/>
            <person name="Baumeister W."/>
        </authorList>
    </citation>
    <scope>NUCLEOTIDE SEQUENCE [LARGE SCALE GENOMIC DNA]</scope>
    <source>
        <strain evidence="2">ATCC 25905 / DSM 1728 / JCM 9062 / NBRC 15155 / AMRC-C165</strain>
    </source>
</reference>
<dbReference type="EMBL" id="AL445066">
    <property type="protein sequence ID" value="CAC12119.1"/>
    <property type="molecule type" value="Genomic_DNA"/>
</dbReference>
<dbReference type="PaxDb" id="273075-Ta0990"/>
<dbReference type="STRING" id="273075.gene:9572209"/>
<dbReference type="InterPro" id="IPR002763">
    <property type="entry name" value="DUF72"/>
</dbReference>
<dbReference type="InParanoid" id="Q9HJH8"/>